<dbReference type="CTD" id="163183"/>
<evidence type="ECO:0000256" key="1">
    <source>
        <dbReference type="SAM" id="MobiDB-lite"/>
    </source>
</evidence>
<keyword evidence="2" id="KW-1133">Transmembrane helix</keyword>
<evidence type="ECO:0000313" key="5">
    <source>
        <dbReference type="RGD" id="1304580"/>
    </source>
</evidence>
<feature type="compositionally biased region" description="Basic and acidic residues" evidence="1">
    <location>
        <begin position="53"/>
        <end position="63"/>
    </location>
</feature>
<dbReference type="GeneTree" id="ENSGT00510000049061"/>
<gene>
    <name evidence="3 5" type="primary">Syne4</name>
    <name evidence="5" type="synonym">Syne4l1</name>
</gene>
<dbReference type="PANTHER" id="PTHR21640:SF1">
    <property type="entry name" value="NESPRIN-4"/>
    <property type="match status" value="1"/>
</dbReference>
<dbReference type="Proteomes" id="UP000002494">
    <property type="component" value="Chromosome 1"/>
</dbReference>
<dbReference type="AlphaFoldDB" id="A0A0G2JWQ6"/>
<keyword evidence="2" id="KW-0472">Membrane</keyword>
<organism evidence="3 4">
    <name type="scientific">Rattus norvegicus</name>
    <name type="common">Rat</name>
    <dbReference type="NCBI Taxonomy" id="10116"/>
    <lineage>
        <taxon>Eukaryota</taxon>
        <taxon>Metazoa</taxon>
        <taxon>Chordata</taxon>
        <taxon>Craniata</taxon>
        <taxon>Vertebrata</taxon>
        <taxon>Euteleostomi</taxon>
        <taxon>Mammalia</taxon>
        <taxon>Eutheria</taxon>
        <taxon>Euarchontoglires</taxon>
        <taxon>Glires</taxon>
        <taxon>Rodentia</taxon>
        <taxon>Myomorpha</taxon>
        <taxon>Muroidea</taxon>
        <taxon>Muridae</taxon>
        <taxon>Murinae</taxon>
        <taxon>Rattus</taxon>
    </lineage>
</organism>
<name>A0A0G2JWQ6_RAT</name>
<proteinExistence type="predicted"/>
<dbReference type="InterPro" id="IPR030268">
    <property type="entry name" value="SYNE4"/>
</dbReference>
<dbReference type="STRING" id="10116.ENSRNOP00000069974"/>
<reference evidence="3" key="3">
    <citation type="submission" date="2025-09" db="UniProtKB">
        <authorList>
            <consortium name="Ensembl"/>
        </authorList>
    </citation>
    <scope>IDENTIFICATION</scope>
    <source>
        <strain evidence="3">Brown Norway</strain>
    </source>
</reference>
<dbReference type="GO" id="GO:0005640">
    <property type="term" value="C:nuclear outer membrane"/>
    <property type="evidence" value="ECO:0007669"/>
    <property type="project" value="UniProtKB-SubCell"/>
</dbReference>
<evidence type="ECO:0000313" key="4">
    <source>
        <dbReference type="Proteomes" id="UP000002494"/>
    </source>
</evidence>
<evidence type="ECO:0000313" key="3">
    <source>
        <dbReference type="Ensembl" id="ENSRNOP00000069974.3"/>
    </source>
</evidence>
<dbReference type="ExpressionAtlas" id="A0A0G2JWQ6">
    <property type="expression patterns" value="baseline and differential"/>
</dbReference>
<sequence length="462" mass="50319">MAQFPLLGHGFPPEPVNHPLGGPRGLDVAGPTICPAPEEEPSRPEQVQASLDAPEHFMDEPKSTESATSPSKLPLASSHEHQDGGKPCEHSVSGLEVLEAEQDSLHLCLLGLKFRLQDLEQGLASWTLAHNRIVQLQALQAELQGAAERVDALLVFGEGLAERSEPRAWTSLEQVLRALGTHRDTIFQRLWQLQAQLISYSLVLEKANLLDQDLEVEGDSDGPAAGGVWGPWAPSIFPTPAELEWDPAGDVGGLGPSGQKISRIPGAPCELCGYRGSQSSGQGFEVRSAPSKAPYLTGPHKVPFCTLLVWPFPLNEDLALSLPLSLSCSNYYHYYYYYYYHYYYRQIHAMRYRLALNSQSSCLSLFSAGVIGMPAYVSTLAVTMILLCTLYLLASMNPFASLLSSVTVASFLTSLCCRHNPDPSLSTAATPISKSYLHARLTSPSSVQFPYATSSESRCDPT</sequence>
<dbReference type="GO" id="GO:0034993">
    <property type="term" value="C:meiotic nuclear membrane microtubule tethering complex"/>
    <property type="evidence" value="ECO:0007669"/>
    <property type="project" value="InterPro"/>
</dbReference>
<reference evidence="3" key="1">
    <citation type="submission" date="2024-01" db="EMBL/GenBank/DDBJ databases">
        <title>GRCr8: a new rat reference genome assembly contstructed from accurate long reads and long range scaffolding.</title>
        <authorList>
            <person name="Doris P.A."/>
            <person name="Kalbfleisch T."/>
            <person name="Li K."/>
            <person name="Howe K."/>
            <person name="Wood J."/>
        </authorList>
    </citation>
    <scope>NUCLEOTIDE SEQUENCE [LARGE SCALE GENOMIC DNA]</scope>
    <source>
        <strain evidence="3">Brown Norway</strain>
    </source>
</reference>
<dbReference type="Ensembl" id="ENSRNOT00000090545.3">
    <property type="protein sequence ID" value="ENSRNOP00000069974.3"/>
    <property type="gene ID" value="ENSRNOG00000049277.3"/>
</dbReference>
<keyword evidence="4" id="KW-1185">Reference proteome</keyword>
<accession>A0A0G2JWQ6</accession>
<dbReference type="SUPFAM" id="SSF46966">
    <property type="entry name" value="Spectrin repeat"/>
    <property type="match status" value="1"/>
</dbReference>
<keyword evidence="2" id="KW-0812">Transmembrane</keyword>
<dbReference type="Bgee" id="ENSRNOG00000020830">
    <property type="expression patterns" value="Expressed in pancreas and 19 other cell types or tissues"/>
</dbReference>
<feature type="transmembrane region" description="Helical" evidence="2">
    <location>
        <begin position="365"/>
        <end position="394"/>
    </location>
</feature>
<protein>
    <submittedName>
        <fullName evidence="3">Spectrin repeat containing nuclear envelope family member 4</fullName>
    </submittedName>
</protein>
<reference evidence="3" key="2">
    <citation type="submission" date="2025-08" db="UniProtKB">
        <authorList>
            <consortium name="Ensembl"/>
        </authorList>
    </citation>
    <scope>IDENTIFICATION</scope>
    <source>
        <strain evidence="3">Brown Norway</strain>
    </source>
</reference>
<feature type="compositionally biased region" description="Basic and acidic residues" evidence="1">
    <location>
        <begin position="78"/>
        <end position="89"/>
    </location>
</feature>
<dbReference type="RGD" id="1304580">
    <property type="gene designation" value="Syne4"/>
</dbReference>
<feature type="region of interest" description="Disordered" evidence="1">
    <location>
        <begin position="1"/>
        <end position="90"/>
    </location>
</feature>
<evidence type="ECO:0000256" key="2">
    <source>
        <dbReference type="SAM" id="Phobius"/>
    </source>
</evidence>
<dbReference type="PANTHER" id="PTHR21640">
    <property type="match status" value="1"/>
</dbReference>